<feature type="compositionally biased region" description="Polar residues" evidence="4">
    <location>
        <begin position="45"/>
        <end position="57"/>
    </location>
</feature>
<feature type="region of interest" description="Disordered" evidence="4">
    <location>
        <begin position="1"/>
        <end position="80"/>
    </location>
</feature>
<reference evidence="6 7" key="1">
    <citation type="submission" date="2024-01" db="EMBL/GenBank/DDBJ databases">
        <title>Complete genome of Cladobotryum mycophilum ATHUM6906.</title>
        <authorList>
            <person name="Christinaki A.C."/>
            <person name="Myridakis A.I."/>
            <person name="Kouvelis V.N."/>
        </authorList>
    </citation>
    <scope>NUCLEOTIDE SEQUENCE [LARGE SCALE GENOMIC DNA]</scope>
    <source>
        <strain evidence="6 7">ATHUM6906</strain>
    </source>
</reference>
<proteinExistence type="predicted"/>
<feature type="compositionally biased region" description="Low complexity" evidence="4">
    <location>
        <begin position="165"/>
        <end position="179"/>
    </location>
</feature>
<name>A0ABR0SWJ0_9HYPO</name>
<evidence type="ECO:0000256" key="1">
    <source>
        <dbReference type="ARBA" id="ARBA00022737"/>
    </source>
</evidence>
<dbReference type="InterPro" id="IPR036770">
    <property type="entry name" value="Ankyrin_rpt-contain_sf"/>
</dbReference>
<accession>A0ABR0SWJ0</accession>
<feature type="domain" description="BZIP" evidence="5">
    <location>
        <begin position="22"/>
        <end position="37"/>
    </location>
</feature>
<dbReference type="SMART" id="SM00248">
    <property type="entry name" value="ANK"/>
    <property type="match status" value="3"/>
</dbReference>
<keyword evidence="6" id="KW-0808">Transferase</keyword>
<dbReference type="EMBL" id="JAVFKD010000003">
    <property type="protein sequence ID" value="KAK5996272.1"/>
    <property type="molecule type" value="Genomic_DNA"/>
</dbReference>
<dbReference type="InterPro" id="IPR004827">
    <property type="entry name" value="bZIP"/>
</dbReference>
<feature type="region of interest" description="Disordered" evidence="4">
    <location>
        <begin position="164"/>
        <end position="191"/>
    </location>
</feature>
<dbReference type="PANTHER" id="PTHR24198:SF165">
    <property type="entry name" value="ANKYRIN REPEAT-CONTAINING PROTEIN-RELATED"/>
    <property type="match status" value="1"/>
</dbReference>
<dbReference type="PANTHER" id="PTHR24198">
    <property type="entry name" value="ANKYRIN REPEAT AND PROTEIN KINASE DOMAIN-CONTAINING PROTEIN"/>
    <property type="match status" value="1"/>
</dbReference>
<evidence type="ECO:0000313" key="7">
    <source>
        <dbReference type="Proteomes" id="UP001338125"/>
    </source>
</evidence>
<feature type="compositionally biased region" description="Basic residues" evidence="4">
    <location>
        <begin position="22"/>
        <end position="40"/>
    </location>
</feature>
<dbReference type="SUPFAM" id="SSF48403">
    <property type="entry name" value="Ankyrin repeat"/>
    <property type="match status" value="1"/>
</dbReference>
<dbReference type="PROSITE" id="PS50297">
    <property type="entry name" value="ANK_REP_REGION"/>
    <property type="match status" value="3"/>
</dbReference>
<dbReference type="Pfam" id="PF12796">
    <property type="entry name" value="Ank_2"/>
    <property type="match status" value="1"/>
</dbReference>
<dbReference type="InterPro" id="IPR002110">
    <property type="entry name" value="Ankyrin_rpt"/>
</dbReference>
<evidence type="ECO:0000259" key="5">
    <source>
        <dbReference type="PROSITE" id="PS00036"/>
    </source>
</evidence>
<gene>
    <name evidence="6" type="ORF">PT974_03026</name>
</gene>
<dbReference type="Gene3D" id="1.25.40.20">
    <property type="entry name" value="Ankyrin repeat-containing domain"/>
    <property type="match status" value="2"/>
</dbReference>
<feature type="repeat" description="ANK" evidence="3">
    <location>
        <begin position="233"/>
        <end position="265"/>
    </location>
</feature>
<feature type="compositionally biased region" description="Basic and acidic residues" evidence="4">
    <location>
        <begin position="1"/>
        <end position="21"/>
    </location>
</feature>
<organism evidence="6 7">
    <name type="scientific">Cladobotryum mycophilum</name>
    <dbReference type="NCBI Taxonomy" id="491253"/>
    <lineage>
        <taxon>Eukaryota</taxon>
        <taxon>Fungi</taxon>
        <taxon>Dikarya</taxon>
        <taxon>Ascomycota</taxon>
        <taxon>Pezizomycotina</taxon>
        <taxon>Sordariomycetes</taxon>
        <taxon>Hypocreomycetidae</taxon>
        <taxon>Hypocreales</taxon>
        <taxon>Hypocreaceae</taxon>
        <taxon>Cladobotryum</taxon>
    </lineage>
</organism>
<keyword evidence="6" id="KW-0418">Kinase</keyword>
<sequence length="308" mass="33401">MTPPSDYERLPDLLCENDAKERRRRQNRIAQRNHRRRKAEKRLSGATTTGDSPQQPDKSCRRCGSDSAKEPDSPLVQPKTEIIIPTTLPPMQYLPTPSDQVHFGHSVSHDPCSTEIPSFSSFLHTSPSLFEVEMEHHGSISHDAFYDHEQTTMSSKILPTEAQCPDISMSPRSASSPDSQNRSNTPIGCVPPPPLPKYLAGQLPLHLASQGGFTSVMSVLAGSGALLNARDARGRTPLHYAAEGGHVEALTVLLACGSDPRIVDSNGLSSLHIAASRGHDHIVGILIERGADPNLEVVSMTEQVYVAG</sequence>
<dbReference type="PROSITE" id="PS00036">
    <property type="entry name" value="BZIP_BASIC"/>
    <property type="match status" value="1"/>
</dbReference>
<evidence type="ECO:0000256" key="3">
    <source>
        <dbReference type="PROSITE-ProRule" id="PRU00023"/>
    </source>
</evidence>
<feature type="repeat" description="ANK" evidence="3">
    <location>
        <begin position="266"/>
        <end position="298"/>
    </location>
</feature>
<keyword evidence="1" id="KW-0677">Repeat</keyword>
<evidence type="ECO:0000313" key="6">
    <source>
        <dbReference type="EMBL" id="KAK5996272.1"/>
    </source>
</evidence>
<evidence type="ECO:0000256" key="4">
    <source>
        <dbReference type="SAM" id="MobiDB-lite"/>
    </source>
</evidence>
<dbReference type="Proteomes" id="UP001338125">
    <property type="component" value="Unassembled WGS sequence"/>
</dbReference>
<feature type="compositionally biased region" description="Basic and acidic residues" evidence="4">
    <location>
        <begin position="58"/>
        <end position="72"/>
    </location>
</feature>
<keyword evidence="2 3" id="KW-0040">ANK repeat</keyword>
<feature type="repeat" description="ANK" evidence="3">
    <location>
        <begin position="200"/>
        <end position="232"/>
    </location>
</feature>
<evidence type="ECO:0000256" key="2">
    <source>
        <dbReference type="ARBA" id="ARBA00023043"/>
    </source>
</evidence>
<protein>
    <submittedName>
        <fullName evidence="6">Ankyrin repeat and protein kinase domain-containing protein 1</fullName>
    </submittedName>
</protein>
<dbReference type="CDD" id="cd14688">
    <property type="entry name" value="bZIP_YAP"/>
    <property type="match status" value="1"/>
</dbReference>
<comment type="caution">
    <text evidence="6">The sequence shown here is derived from an EMBL/GenBank/DDBJ whole genome shotgun (WGS) entry which is preliminary data.</text>
</comment>
<dbReference type="PRINTS" id="PR01415">
    <property type="entry name" value="ANKYRIN"/>
</dbReference>
<dbReference type="PROSITE" id="PS50088">
    <property type="entry name" value="ANK_REPEAT"/>
    <property type="match status" value="3"/>
</dbReference>
<dbReference type="GO" id="GO:0016301">
    <property type="term" value="F:kinase activity"/>
    <property type="evidence" value="ECO:0007669"/>
    <property type="project" value="UniProtKB-KW"/>
</dbReference>
<keyword evidence="7" id="KW-1185">Reference proteome</keyword>